<evidence type="ECO:0000313" key="2">
    <source>
        <dbReference type="Proteomes" id="UP001383192"/>
    </source>
</evidence>
<evidence type="ECO:0000313" key="1">
    <source>
        <dbReference type="EMBL" id="KAK7021077.1"/>
    </source>
</evidence>
<proteinExistence type="predicted"/>
<comment type="caution">
    <text evidence="1">The sequence shown here is derived from an EMBL/GenBank/DDBJ whole genome shotgun (WGS) entry which is preliminary data.</text>
</comment>
<sequence length="246" mass="28667">MDAEKSRPERTVVKTDDGYLRFKLNLRNNTIEPPWHDLGYELVPSIEPTWLSQSPKIFNEHNVTGIETERYCGRIELWSRSGNRYESYISLPGEDPSTYKTMEEYTLMIPPMKDDQAPEEARPKPSQVYLFIESPPIKVVESKAWLRNPGFWSLDEIGESKVSEDECYRWDLPVVSASYDPQYKSWSKGDYTALEEWQVARGFDPKTSDWARSMGYPEMEVIGTKRPDRFEEVVDDTLNMPGSWKD</sequence>
<reference evidence="1 2" key="1">
    <citation type="submission" date="2024-01" db="EMBL/GenBank/DDBJ databases">
        <title>A draft genome for a cacao thread blight-causing isolate of Paramarasmius palmivorus.</title>
        <authorList>
            <person name="Baruah I.K."/>
            <person name="Bukari Y."/>
            <person name="Amoako-Attah I."/>
            <person name="Meinhardt L.W."/>
            <person name="Bailey B.A."/>
            <person name="Cohen S.P."/>
        </authorList>
    </citation>
    <scope>NUCLEOTIDE SEQUENCE [LARGE SCALE GENOMIC DNA]</scope>
    <source>
        <strain evidence="1 2">GH-12</strain>
    </source>
</reference>
<dbReference type="AlphaFoldDB" id="A0AAW0B803"/>
<name>A0AAW0B803_9AGAR</name>
<accession>A0AAW0B803</accession>
<keyword evidence="2" id="KW-1185">Reference proteome</keyword>
<organism evidence="1 2">
    <name type="scientific">Paramarasmius palmivorus</name>
    <dbReference type="NCBI Taxonomy" id="297713"/>
    <lineage>
        <taxon>Eukaryota</taxon>
        <taxon>Fungi</taxon>
        <taxon>Dikarya</taxon>
        <taxon>Basidiomycota</taxon>
        <taxon>Agaricomycotina</taxon>
        <taxon>Agaricomycetes</taxon>
        <taxon>Agaricomycetidae</taxon>
        <taxon>Agaricales</taxon>
        <taxon>Marasmiineae</taxon>
        <taxon>Marasmiaceae</taxon>
        <taxon>Paramarasmius</taxon>
    </lineage>
</organism>
<dbReference type="Proteomes" id="UP001383192">
    <property type="component" value="Unassembled WGS sequence"/>
</dbReference>
<gene>
    <name evidence="1" type="ORF">VNI00_017523</name>
</gene>
<protein>
    <submittedName>
        <fullName evidence="1">Uncharacterized protein</fullName>
    </submittedName>
</protein>
<dbReference type="EMBL" id="JAYKXP010000176">
    <property type="protein sequence ID" value="KAK7021077.1"/>
    <property type="molecule type" value="Genomic_DNA"/>
</dbReference>